<keyword evidence="10" id="KW-1185">Reference proteome</keyword>
<protein>
    <submittedName>
        <fullName evidence="9">BTAD domain-containing putative transcriptional regulator</fullName>
    </submittedName>
</protein>
<dbReference type="SUPFAM" id="SSF48452">
    <property type="entry name" value="TPR-like"/>
    <property type="match status" value="1"/>
</dbReference>
<evidence type="ECO:0000313" key="9">
    <source>
        <dbReference type="EMBL" id="MFC5664316.1"/>
    </source>
</evidence>
<dbReference type="Proteomes" id="UP001595975">
    <property type="component" value="Unassembled WGS sequence"/>
</dbReference>
<proteinExistence type="inferred from homology"/>
<sequence length="563" mass="59226">MSGPDGEITVGGPRLRALLALLLVRTGRTVTGDQLAEAIWDAEVSPRSRAALPSYVMRLRRALGPEAGARLVTRSGGYAVELGEDELDLLAFRDLCARAQTLVDGGDLDAAEPVLAEALGLWRGESLVDVPESAVLRAELDLLDSARVRARHQHIEVRLGLGRHAGLLGELAALTGAHPFDERLRAHLMLALHRSGRRAEALEVFQGGRRALVEQLGIEPGAQLRELHRAVLADDPALLLVPGAAPAAAIVRPGAPARSPEEGRAEPPTIRSTAPTAPAEPTSPTEPPAPPARRRSRRPVRSSAWIGGVVAVLLATTAVSDGIPPVERTPVADRAETAPPVSRDGYVTRIASEGTPVELTHAKGEELEVGAPVREGDTLVVSVLLGGVGPGPVSVSDTVDNRYRLVGDPIDVDGSRLAVFVSVRARAMDQLDMIRILWPDAAQGFVTVDEFRGVGAAGPWAQSVSAEGPDADGTDLVLGGMVPCETGDVLFGAIASNGGAAPDLPAGWHRLPTVDRLGARRAPGPAELRLTTAYRTWSAPPDSSAERAGTASKGWRAVLFRLR</sequence>
<evidence type="ECO:0000256" key="4">
    <source>
        <dbReference type="ARBA" id="ARBA00023125"/>
    </source>
</evidence>
<dbReference type="Gene3D" id="1.25.40.10">
    <property type="entry name" value="Tetratricopeptide repeat domain"/>
    <property type="match status" value="1"/>
</dbReference>
<dbReference type="InterPro" id="IPR016032">
    <property type="entry name" value="Sig_transdc_resp-reg_C-effctor"/>
</dbReference>
<dbReference type="Pfam" id="PF00486">
    <property type="entry name" value="Trans_reg_C"/>
    <property type="match status" value="1"/>
</dbReference>
<evidence type="ECO:0000256" key="6">
    <source>
        <dbReference type="PROSITE-ProRule" id="PRU01091"/>
    </source>
</evidence>
<feature type="region of interest" description="Disordered" evidence="7">
    <location>
        <begin position="253"/>
        <end position="300"/>
    </location>
</feature>
<keyword evidence="4 6" id="KW-0238">DNA-binding</keyword>
<dbReference type="Pfam" id="PF03704">
    <property type="entry name" value="BTAD"/>
    <property type="match status" value="1"/>
</dbReference>
<feature type="DNA-binding region" description="OmpR/PhoB-type" evidence="6">
    <location>
        <begin position="1"/>
        <end position="82"/>
    </location>
</feature>
<keyword evidence="2" id="KW-0902">Two-component regulatory system</keyword>
<keyword evidence="5" id="KW-0804">Transcription</keyword>
<reference evidence="10" key="1">
    <citation type="journal article" date="2019" name="Int. J. Syst. Evol. Microbiol.">
        <title>The Global Catalogue of Microorganisms (GCM) 10K type strain sequencing project: providing services to taxonomists for standard genome sequencing and annotation.</title>
        <authorList>
            <consortium name="The Broad Institute Genomics Platform"/>
            <consortium name="The Broad Institute Genome Sequencing Center for Infectious Disease"/>
            <person name="Wu L."/>
            <person name="Ma J."/>
        </authorList>
    </citation>
    <scope>NUCLEOTIDE SEQUENCE [LARGE SCALE GENOMIC DNA]</scope>
    <source>
        <strain evidence="10">CGMCC 4.1437</strain>
    </source>
</reference>
<dbReference type="InterPro" id="IPR036388">
    <property type="entry name" value="WH-like_DNA-bd_sf"/>
</dbReference>
<keyword evidence="3" id="KW-0805">Transcription regulation</keyword>
<dbReference type="InterPro" id="IPR011990">
    <property type="entry name" value="TPR-like_helical_dom_sf"/>
</dbReference>
<comment type="similarity">
    <text evidence="1">Belongs to the AfsR/DnrI/RedD regulatory family.</text>
</comment>
<dbReference type="InterPro" id="IPR005158">
    <property type="entry name" value="BTAD"/>
</dbReference>
<name>A0ABW0X572_9ACTN</name>
<dbReference type="SMART" id="SM00862">
    <property type="entry name" value="Trans_reg_C"/>
    <property type="match status" value="1"/>
</dbReference>
<comment type="caution">
    <text evidence="9">The sequence shown here is derived from an EMBL/GenBank/DDBJ whole genome shotgun (WGS) entry which is preliminary data.</text>
</comment>
<dbReference type="CDD" id="cd15831">
    <property type="entry name" value="BTAD"/>
    <property type="match status" value="1"/>
</dbReference>
<dbReference type="InterPro" id="IPR051677">
    <property type="entry name" value="AfsR-DnrI-RedD_regulator"/>
</dbReference>
<gene>
    <name evidence="9" type="ORF">ACFP3U_15145</name>
</gene>
<dbReference type="EMBL" id="JBHSOF010000016">
    <property type="protein sequence ID" value="MFC5664316.1"/>
    <property type="molecule type" value="Genomic_DNA"/>
</dbReference>
<dbReference type="PANTHER" id="PTHR35807">
    <property type="entry name" value="TRANSCRIPTIONAL REGULATOR REDD-RELATED"/>
    <property type="match status" value="1"/>
</dbReference>
<dbReference type="PANTHER" id="PTHR35807:SF1">
    <property type="entry name" value="TRANSCRIPTIONAL REGULATOR REDD"/>
    <property type="match status" value="1"/>
</dbReference>
<accession>A0ABW0X572</accession>
<organism evidence="9 10">
    <name type="scientific">Kitasatospora misakiensis</name>
    <dbReference type="NCBI Taxonomy" id="67330"/>
    <lineage>
        <taxon>Bacteria</taxon>
        <taxon>Bacillati</taxon>
        <taxon>Actinomycetota</taxon>
        <taxon>Actinomycetes</taxon>
        <taxon>Kitasatosporales</taxon>
        <taxon>Streptomycetaceae</taxon>
        <taxon>Kitasatospora</taxon>
    </lineage>
</organism>
<evidence type="ECO:0000256" key="5">
    <source>
        <dbReference type="ARBA" id="ARBA00023163"/>
    </source>
</evidence>
<dbReference type="SUPFAM" id="SSF46894">
    <property type="entry name" value="C-terminal effector domain of the bipartite response regulators"/>
    <property type="match status" value="1"/>
</dbReference>
<evidence type="ECO:0000256" key="1">
    <source>
        <dbReference type="ARBA" id="ARBA00005820"/>
    </source>
</evidence>
<evidence type="ECO:0000259" key="8">
    <source>
        <dbReference type="PROSITE" id="PS51755"/>
    </source>
</evidence>
<evidence type="ECO:0000256" key="2">
    <source>
        <dbReference type="ARBA" id="ARBA00023012"/>
    </source>
</evidence>
<feature type="compositionally biased region" description="Low complexity" evidence="7">
    <location>
        <begin position="271"/>
        <end position="283"/>
    </location>
</feature>
<dbReference type="RefSeq" id="WP_380226014.1">
    <property type="nucleotide sequence ID" value="NZ_JBHSOF010000016.1"/>
</dbReference>
<dbReference type="SMART" id="SM01043">
    <property type="entry name" value="BTAD"/>
    <property type="match status" value="1"/>
</dbReference>
<evidence type="ECO:0000313" key="10">
    <source>
        <dbReference type="Proteomes" id="UP001595975"/>
    </source>
</evidence>
<feature type="domain" description="OmpR/PhoB-type" evidence="8">
    <location>
        <begin position="1"/>
        <end position="82"/>
    </location>
</feature>
<dbReference type="Gene3D" id="1.10.10.10">
    <property type="entry name" value="Winged helix-like DNA-binding domain superfamily/Winged helix DNA-binding domain"/>
    <property type="match status" value="1"/>
</dbReference>
<dbReference type="InterPro" id="IPR001867">
    <property type="entry name" value="OmpR/PhoB-type_DNA-bd"/>
</dbReference>
<dbReference type="PROSITE" id="PS51755">
    <property type="entry name" value="OMPR_PHOB"/>
    <property type="match status" value="1"/>
</dbReference>
<evidence type="ECO:0000256" key="3">
    <source>
        <dbReference type="ARBA" id="ARBA00023015"/>
    </source>
</evidence>
<evidence type="ECO:0000256" key="7">
    <source>
        <dbReference type="SAM" id="MobiDB-lite"/>
    </source>
</evidence>